<dbReference type="CDD" id="cd06530">
    <property type="entry name" value="S26_SPase_I"/>
    <property type="match status" value="1"/>
</dbReference>
<dbReference type="InterPro" id="IPR019533">
    <property type="entry name" value="Peptidase_S26"/>
</dbReference>
<comment type="subcellular location">
    <subcellularLocation>
        <location evidence="9">Membrane</location>
        <topology evidence="9">Single-pass type II membrane protein</topology>
    </subcellularLocation>
</comment>
<evidence type="ECO:0000256" key="1">
    <source>
        <dbReference type="ARBA" id="ARBA00000677"/>
    </source>
</evidence>
<evidence type="ECO:0000256" key="8">
    <source>
        <dbReference type="RuleBase" id="RU003993"/>
    </source>
</evidence>
<feature type="compositionally biased region" description="Basic residues" evidence="10">
    <location>
        <begin position="1"/>
        <end position="13"/>
    </location>
</feature>
<comment type="catalytic activity">
    <reaction evidence="1 8">
        <text>Cleavage of hydrophobic, N-terminal signal or leader sequences from secreted and periplasmic proteins.</text>
        <dbReference type="EC" id="3.4.21.89"/>
    </reaction>
</comment>
<dbReference type="GO" id="GO:0016020">
    <property type="term" value="C:membrane"/>
    <property type="evidence" value="ECO:0007669"/>
    <property type="project" value="UniProtKB-SubCell"/>
</dbReference>
<evidence type="ECO:0000256" key="4">
    <source>
        <dbReference type="ARBA" id="ARBA00019232"/>
    </source>
</evidence>
<dbReference type="InterPro" id="IPR019758">
    <property type="entry name" value="Pept_S26A_signal_pept_1_CS"/>
</dbReference>
<proteinExistence type="inferred from homology"/>
<dbReference type="InterPro" id="IPR036286">
    <property type="entry name" value="LexA/Signal_pep-like_sf"/>
</dbReference>
<protein>
    <recommendedName>
        <fullName evidence="4 8">Signal peptidase I</fullName>
        <ecNumber evidence="3 8">3.4.21.89</ecNumber>
    </recommendedName>
</protein>
<dbReference type="Pfam" id="PF10502">
    <property type="entry name" value="Peptidase_S26"/>
    <property type="match status" value="1"/>
</dbReference>
<dbReference type="PRINTS" id="PR00727">
    <property type="entry name" value="LEADERPTASE"/>
</dbReference>
<feature type="active site" evidence="7">
    <location>
        <position position="132"/>
    </location>
</feature>
<dbReference type="GO" id="GO:0009003">
    <property type="term" value="F:signal peptidase activity"/>
    <property type="evidence" value="ECO:0007669"/>
    <property type="project" value="UniProtKB-EC"/>
</dbReference>
<dbReference type="InterPro" id="IPR019756">
    <property type="entry name" value="Pept_S26A_signal_pept_1_Ser-AS"/>
</dbReference>
<evidence type="ECO:0000256" key="9">
    <source>
        <dbReference type="RuleBase" id="RU362042"/>
    </source>
</evidence>
<evidence type="ECO:0000256" key="7">
    <source>
        <dbReference type="PIRSR" id="PIRSR600223-1"/>
    </source>
</evidence>
<dbReference type="Proteomes" id="UP000432089">
    <property type="component" value="Unassembled WGS sequence"/>
</dbReference>
<feature type="active site" evidence="7">
    <location>
        <position position="73"/>
    </location>
</feature>
<evidence type="ECO:0000256" key="10">
    <source>
        <dbReference type="SAM" id="MobiDB-lite"/>
    </source>
</evidence>
<evidence type="ECO:0000256" key="5">
    <source>
        <dbReference type="ARBA" id="ARBA00022670"/>
    </source>
</evidence>
<evidence type="ECO:0000256" key="6">
    <source>
        <dbReference type="ARBA" id="ARBA00022801"/>
    </source>
</evidence>
<sequence>MSRTRRTMRRSARRSAGSPTFAMRGPPSGSETVRGMRRPGIAARRLLLSLAFLPATGVPPAFAFRNLSIPSTSMLPTLGVGDIVTAEFYGVDYAALAAGKPFDPKAGEKPDFQPQRGDIVAFQLAGQPVFVKRIVGLGGDRVQMRGGRLFLNGTAVAAAPIGAIEAGCPERAVSCTFFRETLPEGANYVTVDMQADSPGDDTEEFLVPPDRFFMLGDNRDNSNDSRFGTSDFGMFGTVPRSALIGRIARIVASPRSEPPAAERLQGFPNAK</sequence>
<evidence type="ECO:0000259" key="11">
    <source>
        <dbReference type="Pfam" id="PF10502"/>
    </source>
</evidence>
<dbReference type="GO" id="GO:0004252">
    <property type="term" value="F:serine-type endopeptidase activity"/>
    <property type="evidence" value="ECO:0007669"/>
    <property type="project" value="InterPro"/>
</dbReference>
<accession>A0A7V7PRC2</accession>
<comment type="caution">
    <text evidence="12">The sequence shown here is derived from an EMBL/GenBank/DDBJ whole genome shotgun (WGS) entry which is preliminary data.</text>
</comment>
<dbReference type="Gene3D" id="2.10.109.10">
    <property type="entry name" value="Umud Fragment, subunit A"/>
    <property type="match status" value="1"/>
</dbReference>
<comment type="similarity">
    <text evidence="2 9">Belongs to the peptidase S26 family.</text>
</comment>
<dbReference type="PANTHER" id="PTHR43390">
    <property type="entry name" value="SIGNAL PEPTIDASE I"/>
    <property type="match status" value="1"/>
</dbReference>
<evidence type="ECO:0000313" key="12">
    <source>
        <dbReference type="EMBL" id="KAB0681288.1"/>
    </source>
</evidence>
<reference evidence="12 13" key="1">
    <citation type="submission" date="2019-09" db="EMBL/GenBank/DDBJ databases">
        <title>YIM 132180 draft genome.</title>
        <authorList>
            <person name="Zhang K."/>
        </authorList>
    </citation>
    <scope>NUCLEOTIDE SEQUENCE [LARGE SCALE GENOMIC DNA]</scope>
    <source>
        <strain evidence="12 13">YIM 132180</strain>
    </source>
</reference>
<organism evidence="12 13">
    <name type="scientific">Plantimonas leprariae</name>
    <dbReference type="NCBI Taxonomy" id="2615207"/>
    <lineage>
        <taxon>Bacteria</taxon>
        <taxon>Pseudomonadati</taxon>
        <taxon>Pseudomonadota</taxon>
        <taxon>Alphaproteobacteria</taxon>
        <taxon>Hyphomicrobiales</taxon>
        <taxon>Aurantimonadaceae</taxon>
        <taxon>Plantimonas</taxon>
    </lineage>
</organism>
<dbReference type="EMBL" id="VZDO01000003">
    <property type="protein sequence ID" value="KAB0681288.1"/>
    <property type="molecule type" value="Genomic_DNA"/>
</dbReference>
<dbReference type="AlphaFoldDB" id="A0A7V7PRC2"/>
<dbReference type="InterPro" id="IPR000223">
    <property type="entry name" value="Pept_S26A_signal_pept_1"/>
</dbReference>
<dbReference type="SUPFAM" id="SSF51306">
    <property type="entry name" value="LexA/Signal peptidase"/>
    <property type="match status" value="1"/>
</dbReference>
<dbReference type="InterPro" id="IPR019757">
    <property type="entry name" value="Pept_S26A_signal_pept_1_Lys-AS"/>
</dbReference>
<dbReference type="GO" id="GO:0006465">
    <property type="term" value="P:signal peptide processing"/>
    <property type="evidence" value="ECO:0007669"/>
    <property type="project" value="InterPro"/>
</dbReference>
<keyword evidence="5 8" id="KW-0645">Protease</keyword>
<dbReference type="NCBIfam" id="TIGR02227">
    <property type="entry name" value="sigpep_I_bact"/>
    <property type="match status" value="1"/>
</dbReference>
<gene>
    <name evidence="12" type="primary">lepB</name>
    <name evidence="12" type="ORF">F6X38_05190</name>
</gene>
<dbReference type="EC" id="3.4.21.89" evidence="3 8"/>
<evidence type="ECO:0000256" key="2">
    <source>
        <dbReference type="ARBA" id="ARBA00009370"/>
    </source>
</evidence>
<keyword evidence="13" id="KW-1185">Reference proteome</keyword>
<dbReference type="PROSITE" id="PS00760">
    <property type="entry name" value="SPASE_I_2"/>
    <property type="match status" value="1"/>
</dbReference>
<dbReference type="PROSITE" id="PS00501">
    <property type="entry name" value="SPASE_I_1"/>
    <property type="match status" value="1"/>
</dbReference>
<dbReference type="PROSITE" id="PS00761">
    <property type="entry name" value="SPASE_I_3"/>
    <property type="match status" value="1"/>
</dbReference>
<dbReference type="PANTHER" id="PTHR43390:SF1">
    <property type="entry name" value="CHLOROPLAST PROCESSING PEPTIDASE"/>
    <property type="match status" value="1"/>
</dbReference>
<evidence type="ECO:0000256" key="3">
    <source>
        <dbReference type="ARBA" id="ARBA00013208"/>
    </source>
</evidence>
<feature type="domain" description="Peptidase S26" evidence="11">
    <location>
        <begin position="56"/>
        <end position="248"/>
    </location>
</feature>
<feature type="region of interest" description="Disordered" evidence="10">
    <location>
        <begin position="1"/>
        <end position="35"/>
    </location>
</feature>
<name>A0A7V7PRC2_9HYPH</name>
<keyword evidence="6 8" id="KW-0378">Hydrolase</keyword>
<evidence type="ECO:0000313" key="13">
    <source>
        <dbReference type="Proteomes" id="UP000432089"/>
    </source>
</evidence>